<evidence type="ECO:0000313" key="3">
    <source>
        <dbReference type="Proteomes" id="UP001500929"/>
    </source>
</evidence>
<dbReference type="Pfam" id="PF12867">
    <property type="entry name" value="DinB_2"/>
    <property type="match status" value="1"/>
</dbReference>
<dbReference type="SUPFAM" id="SSF109854">
    <property type="entry name" value="DinB/YfiT-like putative metalloenzymes"/>
    <property type="match status" value="1"/>
</dbReference>
<gene>
    <name evidence="2" type="ORF">GCM10009851_11360</name>
</gene>
<feature type="domain" description="DinB-like" evidence="1">
    <location>
        <begin position="12"/>
        <end position="142"/>
    </location>
</feature>
<accession>A0ABN3DE26</accession>
<evidence type="ECO:0000259" key="1">
    <source>
        <dbReference type="Pfam" id="PF12867"/>
    </source>
</evidence>
<dbReference type="InterPro" id="IPR024775">
    <property type="entry name" value="DinB-like"/>
</dbReference>
<dbReference type="Proteomes" id="UP001500929">
    <property type="component" value="Unassembled WGS sequence"/>
</dbReference>
<comment type="caution">
    <text evidence="2">The sequence shown here is derived from an EMBL/GenBank/DDBJ whole genome shotgun (WGS) entry which is preliminary data.</text>
</comment>
<evidence type="ECO:0000313" key="2">
    <source>
        <dbReference type="EMBL" id="GAA2228636.1"/>
    </source>
</evidence>
<sequence>MLTPDDYWYFTDRALRGLTDIVRELGDDLANRRPPLPGANSPYALLTHCLGVVDAWVGGFVAGRPIDRDRDAEFVAEGSVTALLTRAEETRGRFLLDLRAADPSAPLKAQPPADFEGPDRGLDAGAALQHVYEELAQHHGQMQQMRDLLLAVERGDLVVAR</sequence>
<dbReference type="EMBL" id="BAAAQY010000003">
    <property type="protein sequence ID" value="GAA2228636.1"/>
    <property type="molecule type" value="Genomic_DNA"/>
</dbReference>
<protein>
    <recommendedName>
        <fullName evidence="1">DinB-like domain-containing protein</fullName>
    </recommendedName>
</protein>
<organism evidence="2 3">
    <name type="scientific">Herbiconiux moechotypicola</name>
    <dbReference type="NCBI Taxonomy" id="637393"/>
    <lineage>
        <taxon>Bacteria</taxon>
        <taxon>Bacillati</taxon>
        <taxon>Actinomycetota</taxon>
        <taxon>Actinomycetes</taxon>
        <taxon>Micrococcales</taxon>
        <taxon>Microbacteriaceae</taxon>
        <taxon>Herbiconiux</taxon>
    </lineage>
</organism>
<reference evidence="2 3" key="1">
    <citation type="journal article" date="2019" name="Int. J. Syst. Evol. Microbiol.">
        <title>The Global Catalogue of Microorganisms (GCM) 10K type strain sequencing project: providing services to taxonomists for standard genome sequencing and annotation.</title>
        <authorList>
            <consortium name="The Broad Institute Genomics Platform"/>
            <consortium name="The Broad Institute Genome Sequencing Center for Infectious Disease"/>
            <person name="Wu L."/>
            <person name="Ma J."/>
        </authorList>
    </citation>
    <scope>NUCLEOTIDE SEQUENCE [LARGE SCALE GENOMIC DNA]</scope>
    <source>
        <strain evidence="2 3">JCM 16117</strain>
    </source>
</reference>
<name>A0ABN3DE26_9MICO</name>
<dbReference type="Gene3D" id="1.20.120.450">
    <property type="entry name" value="dinb family like domain"/>
    <property type="match status" value="1"/>
</dbReference>
<dbReference type="RefSeq" id="WP_259478644.1">
    <property type="nucleotide sequence ID" value="NZ_BAAAQY010000003.1"/>
</dbReference>
<dbReference type="InterPro" id="IPR034660">
    <property type="entry name" value="DinB/YfiT-like"/>
</dbReference>
<keyword evidence="3" id="KW-1185">Reference proteome</keyword>
<proteinExistence type="predicted"/>